<keyword evidence="1" id="KW-0238">DNA-binding</keyword>
<dbReference type="InterPro" id="IPR000551">
    <property type="entry name" value="MerR-type_HTH_dom"/>
</dbReference>
<keyword evidence="4" id="KW-1185">Reference proteome</keyword>
<dbReference type="PANTHER" id="PTHR30204:SF98">
    <property type="entry name" value="HTH-TYPE TRANSCRIPTIONAL REGULATOR ADHR"/>
    <property type="match status" value="1"/>
</dbReference>
<dbReference type="SMART" id="SM00422">
    <property type="entry name" value="HTH_MERR"/>
    <property type="match status" value="1"/>
</dbReference>
<organism evidence="3 4">
    <name type="scientific">Paenibacillus nuruki</name>
    <dbReference type="NCBI Taxonomy" id="1886670"/>
    <lineage>
        <taxon>Bacteria</taxon>
        <taxon>Bacillati</taxon>
        <taxon>Bacillota</taxon>
        <taxon>Bacilli</taxon>
        <taxon>Bacillales</taxon>
        <taxon>Paenibacillaceae</taxon>
        <taxon>Paenibacillus</taxon>
    </lineage>
</organism>
<dbReference type="SUPFAM" id="SSF46955">
    <property type="entry name" value="Putative DNA-binding domain"/>
    <property type="match status" value="1"/>
</dbReference>
<accession>A0A1E3L6F0</accession>
<dbReference type="InterPro" id="IPR047057">
    <property type="entry name" value="MerR_fam"/>
</dbReference>
<dbReference type="EMBL" id="MDER01000031">
    <property type="protein sequence ID" value="ODP29407.1"/>
    <property type="molecule type" value="Genomic_DNA"/>
</dbReference>
<dbReference type="Proteomes" id="UP000094578">
    <property type="component" value="Unassembled WGS sequence"/>
</dbReference>
<dbReference type="PANTHER" id="PTHR30204">
    <property type="entry name" value="REDOX-CYCLING DRUG-SENSING TRANSCRIPTIONAL ACTIVATOR SOXR"/>
    <property type="match status" value="1"/>
</dbReference>
<dbReference type="CDD" id="cd01109">
    <property type="entry name" value="HTH_YyaN"/>
    <property type="match status" value="1"/>
</dbReference>
<dbReference type="Pfam" id="PF13411">
    <property type="entry name" value="MerR_1"/>
    <property type="match status" value="1"/>
</dbReference>
<dbReference type="AlphaFoldDB" id="A0A1E3L6F0"/>
<dbReference type="Gene3D" id="1.10.1660.10">
    <property type="match status" value="1"/>
</dbReference>
<proteinExistence type="predicted"/>
<dbReference type="GO" id="GO:0003677">
    <property type="term" value="F:DNA binding"/>
    <property type="evidence" value="ECO:0007669"/>
    <property type="project" value="UniProtKB-KW"/>
</dbReference>
<evidence type="ECO:0000259" key="2">
    <source>
        <dbReference type="PROSITE" id="PS50937"/>
    </source>
</evidence>
<protein>
    <submittedName>
        <fullName evidence="3">HTH-type transcriptional regulator ZntR</fullName>
    </submittedName>
</protein>
<name>A0A1E3L6F0_9BACL</name>
<dbReference type="STRING" id="1886670.PTI45_01416"/>
<evidence type="ECO:0000313" key="4">
    <source>
        <dbReference type="Proteomes" id="UP000094578"/>
    </source>
</evidence>
<feature type="domain" description="HTH merR-type" evidence="2">
    <location>
        <begin position="6"/>
        <end position="75"/>
    </location>
</feature>
<sequence length="151" mass="17612">MNRTEAFSIKEAAYQSGLSEDTIRYYEKIQLLPQPNRKSNGHRVYDHTNIEKMKLILCLKKTGLSLEEMRPYVQLSLDSDLTDYPELYHMLQQHQHTIQEHIQSLQQISHFIDIVLERTPSLRPPATSCTSESQDHRVPLNRHNLLKSSVS</sequence>
<evidence type="ECO:0000313" key="3">
    <source>
        <dbReference type="EMBL" id="ODP29407.1"/>
    </source>
</evidence>
<gene>
    <name evidence="3" type="ORF">PTI45_01416</name>
</gene>
<dbReference type="GO" id="GO:0003700">
    <property type="term" value="F:DNA-binding transcription factor activity"/>
    <property type="evidence" value="ECO:0007669"/>
    <property type="project" value="InterPro"/>
</dbReference>
<comment type="caution">
    <text evidence="3">The sequence shown here is derived from an EMBL/GenBank/DDBJ whole genome shotgun (WGS) entry which is preliminary data.</text>
</comment>
<evidence type="ECO:0000256" key="1">
    <source>
        <dbReference type="ARBA" id="ARBA00023125"/>
    </source>
</evidence>
<dbReference type="InterPro" id="IPR009061">
    <property type="entry name" value="DNA-bd_dom_put_sf"/>
</dbReference>
<reference evidence="3 4" key="1">
    <citation type="submission" date="2016-08" db="EMBL/GenBank/DDBJ databases">
        <title>Genome sequencing of Paenibacillus sp. TI45-13ar, isolated from Korean traditional nuruk.</title>
        <authorList>
            <person name="Kim S.-J."/>
        </authorList>
    </citation>
    <scope>NUCLEOTIDE SEQUENCE [LARGE SCALE GENOMIC DNA]</scope>
    <source>
        <strain evidence="3 4">TI45-13ar</strain>
    </source>
</reference>
<dbReference type="PROSITE" id="PS50937">
    <property type="entry name" value="HTH_MERR_2"/>
    <property type="match status" value="1"/>
</dbReference>
<dbReference type="RefSeq" id="WP_069326829.1">
    <property type="nucleotide sequence ID" value="NZ_MDER01000031.1"/>
</dbReference>